<gene>
    <name evidence="1" type="ORF">H8S57_05770</name>
</gene>
<comment type="caution">
    <text evidence="1">The sequence shown here is derived from an EMBL/GenBank/DDBJ whole genome shotgun (WGS) entry which is preliminary data.</text>
</comment>
<sequence>MLMSAPLILLYNLDNPRGSKLRRMCLPLKLRTRLVSKEEYALPLSVLAEGDGRAAPHPDQDFDDEMLLLCGLTGPQLDAFLQGFRRNRLPPVALKAVLTRTNRDWDSFRLHAELLREREALASGRAVHDKEGASGG</sequence>
<dbReference type="EMBL" id="JACOPP010000005">
    <property type="protein sequence ID" value="MBC5733231.1"/>
    <property type="molecule type" value="Genomic_DNA"/>
</dbReference>
<organism evidence="1 2">
    <name type="scientific">Lawsonibacter hominis</name>
    <dbReference type="NCBI Taxonomy" id="2763053"/>
    <lineage>
        <taxon>Bacteria</taxon>
        <taxon>Bacillati</taxon>
        <taxon>Bacillota</taxon>
        <taxon>Clostridia</taxon>
        <taxon>Eubacteriales</taxon>
        <taxon>Oscillospiraceae</taxon>
        <taxon>Lawsonibacter</taxon>
    </lineage>
</organism>
<dbReference type="AlphaFoldDB" id="A0A8J6J5W5"/>
<dbReference type="InterPro" id="IPR016621">
    <property type="entry name" value="UCP014543"/>
</dbReference>
<dbReference type="Proteomes" id="UP000661435">
    <property type="component" value="Unassembled WGS sequence"/>
</dbReference>
<proteinExistence type="predicted"/>
<dbReference type="Pfam" id="PF12646">
    <property type="entry name" value="DUF3783"/>
    <property type="match status" value="1"/>
</dbReference>
<protein>
    <submittedName>
        <fullName evidence="1">DUF3783 domain-containing protein</fullName>
    </submittedName>
</protein>
<reference evidence="1" key="1">
    <citation type="submission" date="2020-08" db="EMBL/GenBank/DDBJ databases">
        <title>Genome public.</title>
        <authorList>
            <person name="Liu C."/>
            <person name="Sun Q."/>
        </authorList>
    </citation>
    <scope>NUCLEOTIDE SEQUENCE</scope>
    <source>
        <strain evidence="1">NSJ-51</strain>
    </source>
</reference>
<evidence type="ECO:0000313" key="1">
    <source>
        <dbReference type="EMBL" id="MBC5733231.1"/>
    </source>
</evidence>
<name>A0A8J6J5W5_9FIRM</name>
<accession>A0A8J6J5W5</accession>
<keyword evidence="2" id="KW-1185">Reference proteome</keyword>
<evidence type="ECO:0000313" key="2">
    <source>
        <dbReference type="Proteomes" id="UP000661435"/>
    </source>
</evidence>